<evidence type="ECO:0000313" key="3">
    <source>
        <dbReference type="Proteomes" id="UP000240317"/>
    </source>
</evidence>
<dbReference type="SUPFAM" id="SSF110069">
    <property type="entry name" value="ApaG-like"/>
    <property type="match status" value="1"/>
</dbReference>
<dbReference type="RefSeq" id="WP_107137851.1">
    <property type="nucleotide sequence ID" value="NZ_PYSV01000007.1"/>
</dbReference>
<evidence type="ECO:0000313" key="2">
    <source>
        <dbReference type="EMBL" id="PTA68257.1"/>
    </source>
</evidence>
<gene>
    <name evidence="2" type="ORF">C8263_08895</name>
</gene>
<reference evidence="2 3" key="1">
    <citation type="submission" date="2018-03" db="EMBL/GenBank/DDBJ databases">
        <title>Draft genome of Deinococcus sp. OD32.</title>
        <authorList>
            <person name="Wang X.-P."/>
            <person name="Du Z.-J."/>
        </authorList>
    </citation>
    <scope>NUCLEOTIDE SEQUENCE [LARGE SCALE GENOMIC DNA]</scope>
    <source>
        <strain evidence="2 3">OD32</strain>
    </source>
</reference>
<dbReference type="Pfam" id="PF04379">
    <property type="entry name" value="DUF525"/>
    <property type="match status" value="1"/>
</dbReference>
<dbReference type="EMBL" id="PYSV01000007">
    <property type="protein sequence ID" value="PTA68257.1"/>
    <property type="molecule type" value="Genomic_DNA"/>
</dbReference>
<feature type="domain" description="ApaG" evidence="1">
    <location>
        <begin position="6"/>
        <end position="128"/>
    </location>
</feature>
<dbReference type="PANTHER" id="PTHR14289:SF16">
    <property type="entry name" value="POLYMERASE DELTA-INTERACTING PROTEIN 2"/>
    <property type="match status" value="1"/>
</dbReference>
<name>A0A2T3W8V5_9DEIO</name>
<dbReference type="PROSITE" id="PS51087">
    <property type="entry name" value="APAG"/>
    <property type="match status" value="1"/>
</dbReference>
<proteinExistence type="predicted"/>
<accession>A0A2T3W8V5</accession>
<dbReference type="InterPro" id="IPR036767">
    <property type="entry name" value="ApaG_sf"/>
</dbReference>
<protein>
    <submittedName>
        <fullName evidence="2">Co2+/Mg2+ efflux protein ApaG</fullName>
    </submittedName>
</protein>
<dbReference type="AlphaFoldDB" id="A0A2T3W8V5"/>
<organism evidence="2 3">
    <name type="scientific">Deinococcus arcticus</name>
    <dbReference type="NCBI Taxonomy" id="2136176"/>
    <lineage>
        <taxon>Bacteria</taxon>
        <taxon>Thermotogati</taxon>
        <taxon>Deinococcota</taxon>
        <taxon>Deinococci</taxon>
        <taxon>Deinococcales</taxon>
        <taxon>Deinococcaceae</taxon>
        <taxon>Deinococcus</taxon>
    </lineage>
</organism>
<dbReference type="OrthoDB" id="9795226at2"/>
<dbReference type="InterPro" id="IPR007474">
    <property type="entry name" value="ApaG_domain"/>
</dbReference>
<keyword evidence="3" id="KW-1185">Reference proteome</keyword>
<dbReference type="Gene3D" id="2.60.40.1470">
    <property type="entry name" value="ApaG domain"/>
    <property type="match status" value="1"/>
</dbReference>
<sequence>MTRPEPPELPEIQVQVDPQYLASHSTPERQVFAYVVRIENRSDQTWKLLARHWEIVDARGRTVTVDGEGVVGEQPVLAPGGVFVYDSFVTLDAAPGRMGGHYLMQGAWGEQVRAPIAPFVLAPGERLLN</sequence>
<evidence type="ECO:0000259" key="1">
    <source>
        <dbReference type="PROSITE" id="PS51087"/>
    </source>
</evidence>
<dbReference type="GO" id="GO:0070987">
    <property type="term" value="P:error-free translesion synthesis"/>
    <property type="evidence" value="ECO:0007669"/>
    <property type="project" value="TreeGrafter"/>
</dbReference>
<dbReference type="Proteomes" id="UP000240317">
    <property type="component" value="Unassembled WGS sequence"/>
</dbReference>
<dbReference type="PANTHER" id="PTHR14289">
    <property type="entry name" value="F-BOX ONLY PROTEIN 3"/>
    <property type="match status" value="1"/>
</dbReference>
<dbReference type="NCBIfam" id="NF003967">
    <property type="entry name" value="PRK05461.1"/>
    <property type="match status" value="1"/>
</dbReference>
<comment type="caution">
    <text evidence="2">The sequence shown here is derived from an EMBL/GenBank/DDBJ whole genome shotgun (WGS) entry which is preliminary data.</text>
</comment>